<organism evidence="1 2">
    <name type="scientific">Daphnia magna</name>
    <dbReference type="NCBI Taxonomy" id="35525"/>
    <lineage>
        <taxon>Eukaryota</taxon>
        <taxon>Metazoa</taxon>
        <taxon>Ecdysozoa</taxon>
        <taxon>Arthropoda</taxon>
        <taxon>Crustacea</taxon>
        <taxon>Branchiopoda</taxon>
        <taxon>Diplostraca</taxon>
        <taxon>Cladocera</taxon>
        <taxon>Anomopoda</taxon>
        <taxon>Daphniidae</taxon>
        <taxon>Daphnia</taxon>
    </lineage>
</organism>
<name>A0ABR0AVP9_9CRUS</name>
<proteinExistence type="predicted"/>
<keyword evidence="2" id="KW-1185">Reference proteome</keyword>
<comment type="caution">
    <text evidence="1">The sequence shown here is derived from an EMBL/GenBank/DDBJ whole genome shotgun (WGS) entry which is preliminary data.</text>
</comment>
<evidence type="ECO:0000313" key="1">
    <source>
        <dbReference type="EMBL" id="KAK4029211.1"/>
    </source>
</evidence>
<dbReference type="EMBL" id="JAOYFB010000039">
    <property type="protein sequence ID" value="KAK4029211.1"/>
    <property type="molecule type" value="Genomic_DNA"/>
</dbReference>
<protein>
    <submittedName>
        <fullName evidence="1">Uncharacterized protein</fullName>
    </submittedName>
</protein>
<gene>
    <name evidence="1" type="ORF">OUZ56_022217</name>
</gene>
<reference evidence="1 2" key="1">
    <citation type="journal article" date="2023" name="Nucleic Acids Res.">
        <title>The hologenome of Daphnia magna reveals possible DNA methylation and microbiome-mediated evolution of the host genome.</title>
        <authorList>
            <person name="Chaturvedi A."/>
            <person name="Li X."/>
            <person name="Dhandapani V."/>
            <person name="Marshall H."/>
            <person name="Kissane S."/>
            <person name="Cuenca-Cambronero M."/>
            <person name="Asole G."/>
            <person name="Calvet F."/>
            <person name="Ruiz-Romero M."/>
            <person name="Marangio P."/>
            <person name="Guigo R."/>
            <person name="Rago D."/>
            <person name="Mirbahai L."/>
            <person name="Eastwood N."/>
            <person name="Colbourne J.K."/>
            <person name="Zhou J."/>
            <person name="Mallon E."/>
            <person name="Orsini L."/>
        </authorList>
    </citation>
    <scope>NUCLEOTIDE SEQUENCE [LARGE SCALE GENOMIC DNA]</scope>
    <source>
        <strain evidence="1">LRV0_1</strain>
    </source>
</reference>
<sequence>MNANRHDGSSPLPYHKMENIIVTPAAKSSSRTSYAVLDSSWNFLATSTQAEKGILPVVWTKPASPSSPRRLRFAILASPSSLRHPCLAVLASPSSPRHPRLAVFASPSSPRHPRLAVFASPSSPRHPRHPRLAILATPSRLATPSSPRHPRHAILATPSSPRHPRLTVFARARFSSSPSSWNVAFLGPAALFCPMVDHPWGGAVALRLRAP</sequence>
<dbReference type="Proteomes" id="UP001234178">
    <property type="component" value="Unassembled WGS sequence"/>
</dbReference>
<evidence type="ECO:0000313" key="2">
    <source>
        <dbReference type="Proteomes" id="UP001234178"/>
    </source>
</evidence>
<accession>A0ABR0AVP9</accession>